<evidence type="ECO:0000256" key="3">
    <source>
        <dbReference type="PROSITE-ProRule" id="PRU00221"/>
    </source>
</evidence>
<accession>A0A167V712</accession>
<proteinExistence type="predicted"/>
<dbReference type="PROSITE" id="PS00678">
    <property type="entry name" value="WD_REPEATS_1"/>
    <property type="match status" value="1"/>
</dbReference>
<dbReference type="PANTHER" id="PTHR22847">
    <property type="entry name" value="WD40 REPEAT PROTEIN"/>
    <property type="match status" value="1"/>
</dbReference>
<evidence type="ECO:0000256" key="2">
    <source>
        <dbReference type="ARBA" id="ARBA00022737"/>
    </source>
</evidence>
<sequence>LQSHDDGITSVGFSLDGLKIVSGSWYNTIRVWDALAGNQLLSPLQCHNGAATSAGFSPDGLKIFSGSSDETIRVWDALTAQ</sequence>
<dbReference type="Gene3D" id="2.130.10.10">
    <property type="entry name" value="YVTN repeat-like/Quinoprotein amine dehydrogenase"/>
    <property type="match status" value="1"/>
</dbReference>
<feature type="non-terminal residue" evidence="4">
    <location>
        <position position="81"/>
    </location>
</feature>
<dbReference type="AlphaFoldDB" id="A0A167V712"/>
<dbReference type="InterPro" id="IPR036322">
    <property type="entry name" value="WD40_repeat_dom_sf"/>
</dbReference>
<organism evidence="4 5">
    <name type="scientific">Athelia psychrophila</name>
    <dbReference type="NCBI Taxonomy" id="1759441"/>
    <lineage>
        <taxon>Eukaryota</taxon>
        <taxon>Fungi</taxon>
        <taxon>Dikarya</taxon>
        <taxon>Basidiomycota</taxon>
        <taxon>Agaricomycotina</taxon>
        <taxon>Agaricomycetes</taxon>
        <taxon>Agaricomycetidae</taxon>
        <taxon>Atheliales</taxon>
        <taxon>Atheliaceae</taxon>
        <taxon>Athelia</taxon>
    </lineage>
</organism>
<evidence type="ECO:0000313" key="5">
    <source>
        <dbReference type="Proteomes" id="UP000076532"/>
    </source>
</evidence>
<feature type="repeat" description="WD" evidence="3">
    <location>
        <begin position="44"/>
        <end position="81"/>
    </location>
</feature>
<dbReference type="InterPro" id="IPR001680">
    <property type="entry name" value="WD40_rpt"/>
</dbReference>
<keyword evidence="5" id="KW-1185">Reference proteome</keyword>
<protein>
    <submittedName>
        <fullName evidence="4">WD40 repeat-like protein</fullName>
    </submittedName>
</protein>
<name>A0A167V712_9AGAM</name>
<dbReference type="GO" id="GO:1990234">
    <property type="term" value="C:transferase complex"/>
    <property type="evidence" value="ECO:0007669"/>
    <property type="project" value="UniProtKB-ARBA"/>
</dbReference>
<evidence type="ECO:0000256" key="1">
    <source>
        <dbReference type="ARBA" id="ARBA00022574"/>
    </source>
</evidence>
<evidence type="ECO:0000313" key="4">
    <source>
        <dbReference type="EMBL" id="KZP04706.1"/>
    </source>
</evidence>
<dbReference type="Pfam" id="PF00400">
    <property type="entry name" value="WD40"/>
    <property type="match status" value="2"/>
</dbReference>
<dbReference type="EMBL" id="KV417895">
    <property type="protein sequence ID" value="KZP04706.1"/>
    <property type="molecule type" value="Genomic_DNA"/>
</dbReference>
<dbReference type="InterPro" id="IPR015943">
    <property type="entry name" value="WD40/YVTN_repeat-like_dom_sf"/>
</dbReference>
<dbReference type="STRING" id="436010.A0A167V712"/>
<reference evidence="4 5" key="1">
    <citation type="journal article" date="2016" name="Mol. Biol. Evol.">
        <title>Comparative Genomics of Early-Diverging Mushroom-Forming Fungi Provides Insights into the Origins of Lignocellulose Decay Capabilities.</title>
        <authorList>
            <person name="Nagy L.G."/>
            <person name="Riley R."/>
            <person name="Tritt A."/>
            <person name="Adam C."/>
            <person name="Daum C."/>
            <person name="Floudas D."/>
            <person name="Sun H."/>
            <person name="Yadav J.S."/>
            <person name="Pangilinan J."/>
            <person name="Larsson K.H."/>
            <person name="Matsuura K."/>
            <person name="Barry K."/>
            <person name="Labutti K."/>
            <person name="Kuo R."/>
            <person name="Ohm R.A."/>
            <person name="Bhattacharya S.S."/>
            <person name="Shirouzu T."/>
            <person name="Yoshinaga Y."/>
            <person name="Martin F.M."/>
            <person name="Grigoriev I.V."/>
            <person name="Hibbett D.S."/>
        </authorList>
    </citation>
    <scope>NUCLEOTIDE SEQUENCE [LARGE SCALE GENOMIC DNA]</scope>
    <source>
        <strain evidence="4 5">CBS 109695</strain>
    </source>
</reference>
<keyword evidence="1 3" id="KW-0853">WD repeat</keyword>
<dbReference type="Proteomes" id="UP000076532">
    <property type="component" value="Unassembled WGS sequence"/>
</dbReference>
<dbReference type="InterPro" id="IPR019775">
    <property type="entry name" value="WD40_repeat_CS"/>
</dbReference>
<dbReference type="PROSITE" id="PS50294">
    <property type="entry name" value="WD_REPEATS_REGION"/>
    <property type="match status" value="2"/>
</dbReference>
<dbReference type="PANTHER" id="PTHR22847:SF637">
    <property type="entry name" value="WD REPEAT DOMAIN 5B"/>
    <property type="match status" value="1"/>
</dbReference>
<dbReference type="PROSITE" id="PS50082">
    <property type="entry name" value="WD_REPEATS_2"/>
    <property type="match status" value="2"/>
</dbReference>
<dbReference type="SUPFAM" id="SSF50978">
    <property type="entry name" value="WD40 repeat-like"/>
    <property type="match status" value="1"/>
</dbReference>
<keyword evidence="2" id="KW-0677">Repeat</keyword>
<feature type="non-terminal residue" evidence="4">
    <location>
        <position position="1"/>
    </location>
</feature>
<gene>
    <name evidence="4" type="ORF">FIBSPDRAFT_712337</name>
</gene>
<feature type="repeat" description="WD" evidence="3">
    <location>
        <begin position="1"/>
        <end position="42"/>
    </location>
</feature>
<dbReference type="OrthoDB" id="6262491at2759"/>
<dbReference type="SMART" id="SM00320">
    <property type="entry name" value="WD40"/>
    <property type="match status" value="2"/>
</dbReference>